<dbReference type="PANTHER" id="PTHR37329">
    <property type="entry name" value="KINETOCHORE PROTEIN SOS7"/>
    <property type="match status" value="1"/>
</dbReference>
<dbReference type="InterPro" id="IPR037475">
    <property type="entry name" value="Sos7"/>
</dbReference>
<evidence type="ECO:0000259" key="2">
    <source>
        <dbReference type="Pfam" id="PF20882"/>
    </source>
</evidence>
<accession>A0A1B9IA16</accession>
<dbReference type="STRING" id="1296096.A0A1B9IA16"/>
<organism evidence="3">
    <name type="scientific">Kwoniella pini CBS 10737</name>
    <dbReference type="NCBI Taxonomy" id="1296096"/>
    <lineage>
        <taxon>Eukaryota</taxon>
        <taxon>Fungi</taxon>
        <taxon>Dikarya</taxon>
        <taxon>Basidiomycota</taxon>
        <taxon>Agaricomycotina</taxon>
        <taxon>Tremellomycetes</taxon>
        <taxon>Tremellales</taxon>
        <taxon>Cryptococcaceae</taxon>
        <taxon>Kwoniella</taxon>
    </lineage>
</organism>
<proteinExistence type="predicted"/>
<name>A0A1B9IA16_9TREE</name>
<dbReference type="OrthoDB" id="18959at2759"/>
<sequence>MAAVASSSMHVSTLAGSSLHQAVDQISSSASSGFNVLEHRDRFQERALRDVTLSSNDSAMMMDPNNPILVREEMVSQKDYFRRLKFTYLEQEAKRHFLSSIMGDEPQRVEPGENEERELTNAEKKRVLKEAKSEIDEMRAFTVRLAEDNAKKHTEMSQGLAEAQALQKQIRDMELELARIKATHPPENRMTTAQANDTLDAQIVEMERVTDALSSTQTQIDSTREEVAKVAKEVQRLSREREREEARAKEVREGREAGDTKVDEICRWCYRYSSSMAFYRSLLGIRSVKAVSDNELHMEYEVNDGQVTLALHFDEVTKRLTDASLIGSDIDISESVGIAAGANDVAGLVADVLVRLRPV</sequence>
<feature type="domain" description="Kinetochore protein Sos7 coiled-coil" evidence="2">
    <location>
        <begin position="79"/>
        <end position="153"/>
    </location>
</feature>
<protein>
    <recommendedName>
        <fullName evidence="2">Kinetochore protein Sos7 coiled-coil domain-containing protein</fullName>
    </recommendedName>
</protein>
<dbReference type="EMBL" id="KI894008">
    <property type="protein sequence ID" value="OCF52261.1"/>
    <property type="molecule type" value="Genomic_DNA"/>
</dbReference>
<evidence type="ECO:0000256" key="1">
    <source>
        <dbReference type="SAM" id="Coils"/>
    </source>
</evidence>
<dbReference type="AlphaFoldDB" id="A0A1B9IA16"/>
<dbReference type="InterPro" id="IPR048781">
    <property type="entry name" value="Sos7_CC"/>
</dbReference>
<gene>
    <name evidence="3" type="ORF">I206_01547</name>
</gene>
<reference evidence="3" key="1">
    <citation type="submission" date="2013-07" db="EMBL/GenBank/DDBJ databases">
        <title>The Genome Sequence of Cryptococcus pinus CBS10737.</title>
        <authorList>
            <consortium name="The Broad Institute Genome Sequencing Platform"/>
            <person name="Cuomo C."/>
            <person name="Litvintseva A."/>
            <person name="Chen Y."/>
            <person name="Heitman J."/>
            <person name="Sun S."/>
            <person name="Springer D."/>
            <person name="Dromer F."/>
            <person name="Young S.K."/>
            <person name="Zeng Q."/>
            <person name="Gargeya S."/>
            <person name="Fitzgerald M."/>
            <person name="Abouelleil A."/>
            <person name="Alvarado L."/>
            <person name="Berlin A.M."/>
            <person name="Chapman S.B."/>
            <person name="Dewar J."/>
            <person name="Goldberg J."/>
            <person name="Griggs A."/>
            <person name="Gujja S."/>
            <person name="Hansen M."/>
            <person name="Howarth C."/>
            <person name="Imamovic A."/>
            <person name="Larimer J."/>
            <person name="McCowan C."/>
            <person name="Murphy C."/>
            <person name="Pearson M."/>
            <person name="Priest M."/>
            <person name="Roberts A."/>
            <person name="Saif S."/>
            <person name="Shea T."/>
            <person name="Sykes S."/>
            <person name="Wortman J."/>
            <person name="Nusbaum C."/>
            <person name="Birren B."/>
        </authorList>
    </citation>
    <scope>NUCLEOTIDE SEQUENCE [LARGE SCALE GENOMIC DNA]</scope>
    <source>
        <strain evidence="3">CBS 10737</strain>
    </source>
</reference>
<reference evidence="3" key="2">
    <citation type="submission" date="2016-07" db="EMBL/GenBank/DDBJ databases">
        <title>Evolution of pathogenesis and genome organization in the Tremellales.</title>
        <authorList>
            <person name="Cuomo C."/>
            <person name="Litvintseva A."/>
            <person name="Heitman J."/>
            <person name="Chen Y."/>
            <person name="Sun S."/>
            <person name="Springer D."/>
            <person name="Dromer F."/>
            <person name="Young S."/>
            <person name="Zeng Q."/>
            <person name="Chapman S."/>
            <person name="Gujja S."/>
            <person name="Saif S."/>
            <person name="Birren B."/>
        </authorList>
    </citation>
    <scope>NUCLEOTIDE SEQUENCE</scope>
    <source>
        <strain evidence="3">CBS 10737</strain>
    </source>
</reference>
<dbReference type="GO" id="GO:0051315">
    <property type="term" value="P:attachment of mitotic spindle microtubules to kinetochore"/>
    <property type="evidence" value="ECO:0007669"/>
    <property type="project" value="TreeGrafter"/>
</dbReference>
<dbReference type="GO" id="GO:0000776">
    <property type="term" value="C:kinetochore"/>
    <property type="evidence" value="ECO:0007669"/>
    <property type="project" value="InterPro"/>
</dbReference>
<keyword evidence="1" id="KW-0175">Coiled coil</keyword>
<feature type="coiled-coil region" evidence="1">
    <location>
        <begin position="112"/>
        <end position="254"/>
    </location>
</feature>
<dbReference type="GO" id="GO:0034501">
    <property type="term" value="P:protein localization to kinetochore"/>
    <property type="evidence" value="ECO:0007669"/>
    <property type="project" value="InterPro"/>
</dbReference>
<dbReference type="PANTHER" id="PTHR37329:SF1">
    <property type="entry name" value="KINETOCHORE PROTEIN SOS7"/>
    <property type="match status" value="1"/>
</dbReference>
<evidence type="ECO:0000313" key="3">
    <source>
        <dbReference type="EMBL" id="OCF52261.1"/>
    </source>
</evidence>
<dbReference type="Pfam" id="PF20882">
    <property type="entry name" value="Sos7"/>
    <property type="match status" value="1"/>
</dbReference>